<dbReference type="InterPro" id="IPR038570">
    <property type="entry name" value="HicA_sf"/>
</dbReference>
<dbReference type="GO" id="GO:0016787">
    <property type="term" value="F:hydrolase activity"/>
    <property type="evidence" value="ECO:0007669"/>
    <property type="project" value="UniProtKB-KW"/>
</dbReference>
<evidence type="ECO:0000256" key="5">
    <source>
        <dbReference type="ARBA" id="ARBA00022801"/>
    </source>
</evidence>
<proteinExistence type="inferred from homology"/>
<dbReference type="SUPFAM" id="SSF54786">
    <property type="entry name" value="YcfA/nrd intein domain"/>
    <property type="match status" value="1"/>
</dbReference>
<comment type="caution">
    <text evidence="8">The sequence shown here is derived from an EMBL/GenBank/DDBJ whole genome shotgun (WGS) entry which is preliminary data.</text>
</comment>
<keyword evidence="3" id="KW-0540">Nuclease</keyword>
<dbReference type="EMBL" id="JNHI01000002">
    <property type="protein sequence ID" value="KDS33515.1"/>
    <property type="molecule type" value="Genomic_DNA"/>
</dbReference>
<protein>
    <submittedName>
        <fullName evidence="8">YcfA-like family protein</fullName>
    </submittedName>
</protein>
<keyword evidence="2" id="KW-1277">Toxin-antitoxin system</keyword>
<evidence type="ECO:0000313" key="9">
    <source>
        <dbReference type="Proteomes" id="UP000028134"/>
    </source>
</evidence>
<keyword evidence="7" id="KW-0346">Stress response</keyword>
<organism evidence="8 9">
    <name type="scientific">Phocaeicola vulgatus str. 3775 SL</name>
    <name type="common">B</name>
    <name type="synonym">iv</name>
    <dbReference type="NCBI Taxonomy" id="1339350"/>
    <lineage>
        <taxon>Bacteria</taxon>
        <taxon>Pseudomonadati</taxon>
        <taxon>Bacteroidota</taxon>
        <taxon>Bacteroidia</taxon>
        <taxon>Bacteroidales</taxon>
        <taxon>Bacteroidaceae</taxon>
        <taxon>Phocaeicola</taxon>
    </lineage>
</organism>
<dbReference type="Gene3D" id="3.30.920.30">
    <property type="entry name" value="Hypothetical protein"/>
    <property type="match status" value="1"/>
</dbReference>
<gene>
    <name evidence="8" type="ORF">M097_0680</name>
</gene>
<evidence type="ECO:0000256" key="2">
    <source>
        <dbReference type="ARBA" id="ARBA00022649"/>
    </source>
</evidence>
<comment type="similarity">
    <text evidence="1">Belongs to the HicA mRNA interferase family.</text>
</comment>
<dbReference type="AlphaFoldDB" id="A0A078RDV9"/>
<evidence type="ECO:0000256" key="6">
    <source>
        <dbReference type="ARBA" id="ARBA00022884"/>
    </source>
</evidence>
<sequence>MFFDFMKYSEFYKLIESAGWTIKKGKKHYKYVHPDFDYFIPVGRHQSQEIPNGTLDSMLKKAGLKK</sequence>
<dbReference type="Proteomes" id="UP000028134">
    <property type="component" value="Unassembled WGS sequence"/>
</dbReference>
<name>A0A078RDV9_PHOVU</name>
<dbReference type="PATRIC" id="fig|1339350.3.peg.658"/>
<evidence type="ECO:0000313" key="8">
    <source>
        <dbReference type="EMBL" id="KDS33515.1"/>
    </source>
</evidence>
<dbReference type="InterPro" id="IPR012933">
    <property type="entry name" value="HicA_mRNA_interferase"/>
</dbReference>
<accession>A0A078RDV9</accession>
<dbReference type="GO" id="GO:0004519">
    <property type="term" value="F:endonuclease activity"/>
    <property type="evidence" value="ECO:0007669"/>
    <property type="project" value="UniProtKB-KW"/>
</dbReference>
<evidence type="ECO:0000256" key="4">
    <source>
        <dbReference type="ARBA" id="ARBA00022759"/>
    </source>
</evidence>
<evidence type="ECO:0000256" key="1">
    <source>
        <dbReference type="ARBA" id="ARBA00006620"/>
    </source>
</evidence>
<keyword evidence="5" id="KW-0378">Hydrolase</keyword>
<reference evidence="8 9" key="1">
    <citation type="submission" date="2014-04" db="EMBL/GenBank/DDBJ databases">
        <authorList>
            <person name="Sears C."/>
            <person name="Carroll K."/>
            <person name="Sack B.R."/>
            <person name="Qadri F."/>
            <person name="Myers L.L."/>
            <person name="Chung G.-T."/>
            <person name="Escheverria P."/>
            <person name="Fraser C.M."/>
            <person name="Sadzewicz L."/>
            <person name="Shefchek K.A."/>
            <person name="Tallon L."/>
            <person name="Das S.P."/>
            <person name="Daugherty S."/>
            <person name="Mongodin E.F."/>
        </authorList>
    </citation>
    <scope>NUCLEOTIDE SEQUENCE [LARGE SCALE GENOMIC DNA]</scope>
    <source>
        <strain evidence="9">3775 SL(B) 10 (iv)</strain>
    </source>
</reference>
<keyword evidence="6" id="KW-0694">RNA-binding</keyword>
<evidence type="ECO:0000256" key="7">
    <source>
        <dbReference type="ARBA" id="ARBA00023016"/>
    </source>
</evidence>
<keyword evidence="4" id="KW-0255">Endonuclease</keyword>
<dbReference type="GO" id="GO:0003729">
    <property type="term" value="F:mRNA binding"/>
    <property type="evidence" value="ECO:0007669"/>
    <property type="project" value="InterPro"/>
</dbReference>
<dbReference type="Pfam" id="PF07927">
    <property type="entry name" value="HicA_toxin"/>
    <property type="match status" value="1"/>
</dbReference>
<evidence type="ECO:0000256" key="3">
    <source>
        <dbReference type="ARBA" id="ARBA00022722"/>
    </source>
</evidence>